<evidence type="ECO:0000256" key="5">
    <source>
        <dbReference type="ARBA" id="ARBA00052698"/>
    </source>
</evidence>
<dbReference type="GO" id="GO:0009450">
    <property type="term" value="P:gamma-aminobutyric acid catabolic process"/>
    <property type="evidence" value="ECO:0007669"/>
    <property type="project" value="UniProtKB-UniPathway"/>
</dbReference>
<comment type="caution">
    <text evidence="8">The sequence shown here is derived from an EMBL/GenBank/DDBJ whole genome shotgun (WGS) entry which is preliminary data.</text>
</comment>
<dbReference type="InterPro" id="IPR016161">
    <property type="entry name" value="Ald_DH/histidinol_DH"/>
</dbReference>
<dbReference type="GO" id="GO:0004777">
    <property type="term" value="F:succinate-semialdehyde dehydrogenase (NAD+) activity"/>
    <property type="evidence" value="ECO:0007669"/>
    <property type="project" value="UniProtKB-UniRule"/>
</dbReference>
<dbReference type="InterPro" id="IPR016163">
    <property type="entry name" value="Ald_DH_C"/>
</dbReference>
<dbReference type="InterPro" id="IPR016162">
    <property type="entry name" value="Ald_DH_N"/>
</dbReference>
<dbReference type="PANTHER" id="PTHR43353:SF5">
    <property type="entry name" value="SUCCINATE-SEMIALDEHYDE DEHYDROGENASE, MITOCHONDRIAL"/>
    <property type="match status" value="1"/>
</dbReference>
<organism evidence="8 9">
    <name type="scientific">Fusarium sarcochroum</name>
    <dbReference type="NCBI Taxonomy" id="1208366"/>
    <lineage>
        <taxon>Eukaryota</taxon>
        <taxon>Fungi</taxon>
        <taxon>Dikarya</taxon>
        <taxon>Ascomycota</taxon>
        <taxon>Pezizomycotina</taxon>
        <taxon>Sordariomycetes</taxon>
        <taxon>Hypocreomycetidae</taxon>
        <taxon>Hypocreales</taxon>
        <taxon>Nectriaceae</taxon>
        <taxon>Fusarium</taxon>
        <taxon>Fusarium lateritium species complex</taxon>
    </lineage>
</organism>
<dbReference type="NCBIfam" id="TIGR01780">
    <property type="entry name" value="SSADH"/>
    <property type="match status" value="1"/>
</dbReference>
<evidence type="ECO:0000256" key="2">
    <source>
        <dbReference type="ARBA" id="ARBA00009986"/>
    </source>
</evidence>
<dbReference type="CDD" id="cd07103">
    <property type="entry name" value="ALDH_F5_SSADH_GabD"/>
    <property type="match status" value="1"/>
</dbReference>
<dbReference type="FunFam" id="3.40.309.10:FF:000004">
    <property type="entry name" value="Succinate-semialdehyde dehydrogenase I"/>
    <property type="match status" value="1"/>
</dbReference>
<proteinExistence type="inferred from homology"/>
<dbReference type="Pfam" id="PF00171">
    <property type="entry name" value="Aldedh"/>
    <property type="match status" value="1"/>
</dbReference>
<keyword evidence="3 6" id="KW-0560">Oxidoreductase</keyword>
<evidence type="ECO:0000313" key="8">
    <source>
        <dbReference type="EMBL" id="KAF4960896.1"/>
    </source>
</evidence>
<dbReference type="EC" id="1.2.1.16" evidence="6"/>
<dbReference type="PANTHER" id="PTHR43353">
    <property type="entry name" value="SUCCINATE-SEMIALDEHYDE DEHYDROGENASE, MITOCHONDRIAL"/>
    <property type="match status" value="1"/>
</dbReference>
<evidence type="ECO:0000256" key="4">
    <source>
        <dbReference type="ARBA" id="ARBA00050387"/>
    </source>
</evidence>
<dbReference type="InterPro" id="IPR010102">
    <property type="entry name" value="Succ_semiAld_DH"/>
</dbReference>
<dbReference type="AlphaFoldDB" id="A0A8H4TN02"/>
<dbReference type="FunFam" id="3.40.605.10:FF:000005">
    <property type="entry name" value="Succinate-semialdehyde dehydrogenase I"/>
    <property type="match status" value="1"/>
</dbReference>
<feature type="domain" description="Aldehyde dehydrogenase" evidence="7">
    <location>
        <begin position="24"/>
        <end position="487"/>
    </location>
</feature>
<reference evidence="8" key="2">
    <citation type="submission" date="2020-05" db="EMBL/GenBank/DDBJ databases">
        <authorList>
            <person name="Kim H.-S."/>
            <person name="Proctor R.H."/>
            <person name="Brown D.W."/>
        </authorList>
    </citation>
    <scope>NUCLEOTIDE SEQUENCE</scope>
    <source>
        <strain evidence="8">NRRL 20472</strain>
    </source>
</reference>
<comment type="catalytic activity">
    <reaction evidence="5 6">
        <text>succinate semialdehyde + NAD(+) + H2O = succinate + NADH + 2 H(+)</text>
        <dbReference type="Rhea" id="RHEA:13217"/>
        <dbReference type="ChEBI" id="CHEBI:15377"/>
        <dbReference type="ChEBI" id="CHEBI:15378"/>
        <dbReference type="ChEBI" id="CHEBI:30031"/>
        <dbReference type="ChEBI" id="CHEBI:57540"/>
        <dbReference type="ChEBI" id="CHEBI:57706"/>
        <dbReference type="ChEBI" id="CHEBI:57945"/>
        <dbReference type="EC" id="1.2.1.16"/>
    </reaction>
</comment>
<dbReference type="Proteomes" id="UP000622797">
    <property type="component" value="Unassembled WGS sequence"/>
</dbReference>
<evidence type="ECO:0000256" key="1">
    <source>
        <dbReference type="ARBA" id="ARBA00005176"/>
    </source>
</evidence>
<sequence>MTVSTPKLNDPSLHIDKCYVDGKWVSASSNKTFDVTDPSTTSKIASCPEFSEQDTEKAVAAAQAAYVKWKNTLPRIRANLIRKWYDEIANNAEDIATLITWENGKPLAEARAEVQYANNFLLWFSEEAPRIYGDTIASSNPSNRVFTIKQPVGVCGIIVPWNFPAAMITRKIGPALAAGCTIVAKSPGETPLTANALAELSRRAGIPQGVVNIISALQNTAQVGKVLTTDKRVKKVSFTGSTGVGKLLMEQASGTMKKVSWELGGNAPFIVFNDASDLDDAVAGVINSKFRGNGQTCVCANRIYVQQEIYDEFANKLAERIRGFTVGRGFREGVTHGPMIHKKALDKVQAHVEDAVQKGGQVIVGGQKLPDLGPTFFAPTLITHANPDMQLANEETFGPVAALFPFSTEAEVIALANDSDVGLAGYFYSRDVARIYRVAEALDVGMVGVNTGIISDTASPFGGVKQSGFGREGSKYGIEEYVVIKTVTIGGIQANL</sequence>
<protein>
    <recommendedName>
        <fullName evidence="6">Succinate-semialdehyde dehydrogenase</fullName>
        <ecNumber evidence="6">1.2.1.16</ecNumber>
    </recommendedName>
</protein>
<dbReference type="SUPFAM" id="SSF53720">
    <property type="entry name" value="ALDH-like"/>
    <property type="match status" value="1"/>
</dbReference>
<dbReference type="OrthoDB" id="310895at2759"/>
<evidence type="ECO:0000256" key="6">
    <source>
        <dbReference type="RuleBase" id="RU365091"/>
    </source>
</evidence>
<comment type="catalytic activity">
    <reaction evidence="4 6">
        <text>succinate semialdehyde + NADP(+) + H2O = succinate + NADPH + 2 H(+)</text>
        <dbReference type="Rhea" id="RHEA:13213"/>
        <dbReference type="ChEBI" id="CHEBI:15377"/>
        <dbReference type="ChEBI" id="CHEBI:15378"/>
        <dbReference type="ChEBI" id="CHEBI:30031"/>
        <dbReference type="ChEBI" id="CHEBI:57706"/>
        <dbReference type="ChEBI" id="CHEBI:57783"/>
        <dbReference type="ChEBI" id="CHEBI:58349"/>
        <dbReference type="EC" id="1.2.1.16"/>
    </reaction>
</comment>
<dbReference type="GO" id="GO:0005737">
    <property type="term" value="C:cytoplasm"/>
    <property type="evidence" value="ECO:0007669"/>
    <property type="project" value="TreeGrafter"/>
</dbReference>
<evidence type="ECO:0000313" key="9">
    <source>
        <dbReference type="Proteomes" id="UP000622797"/>
    </source>
</evidence>
<dbReference type="InterPro" id="IPR015590">
    <property type="entry name" value="Aldehyde_DH_dom"/>
</dbReference>
<comment type="similarity">
    <text evidence="2 6">Belongs to the aldehyde dehydrogenase family.</text>
</comment>
<dbReference type="UniPathway" id="UPA00733"/>
<gene>
    <name evidence="8" type="ORF">FSARC_10327</name>
</gene>
<accession>A0A8H4TN02</accession>
<dbReference type="InterPro" id="IPR050740">
    <property type="entry name" value="Aldehyde_DH_Superfamily"/>
</dbReference>
<keyword evidence="9" id="KW-1185">Reference proteome</keyword>
<evidence type="ECO:0000259" key="7">
    <source>
        <dbReference type="Pfam" id="PF00171"/>
    </source>
</evidence>
<evidence type="ECO:0000256" key="3">
    <source>
        <dbReference type="ARBA" id="ARBA00023002"/>
    </source>
</evidence>
<dbReference type="EMBL" id="JABEXW010000622">
    <property type="protein sequence ID" value="KAF4960896.1"/>
    <property type="molecule type" value="Genomic_DNA"/>
</dbReference>
<name>A0A8H4TN02_9HYPO</name>
<comment type="pathway">
    <text evidence="1 6">Amino-acid degradation; 4-aminobutanoate degradation.</text>
</comment>
<dbReference type="Gene3D" id="3.40.605.10">
    <property type="entry name" value="Aldehyde Dehydrogenase, Chain A, domain 1"/>
    <property type="match status" value="1"/>
</dbReference>
<reference evidence="8" key="1">
    <citation type="journal article" date="2020" name="BMC Genomics">
        <title>Correction to: Identification and distribution of gene clusters required for synthesis of sphingolipid metabolism inhibitors in diverse species of the filamentous fungus Fusarium.</title>
        <authorList>
            <person name="Kim H.S."/>
            <person name="Lohmar J.M."/>
            <person name="Busman M."/>
            <person name="Brown D.W."/>
            <person name="Naumann T.A."/>
            <person name="Divon H.H."/>
            <person name="Lysoe E."/>
            <person name="Uhlig S."/>
            <person name="Proctor R.H."/>
        </authorList>
    </citation>
    <scope>NUCLEOTIDE SEQUENCE</scope>
    <source>
        <strain evidence="8">NRRL 20472</strain>
    </source>
</reference>
<dbReference type="Gene3D" id="3.40.309.10">
    <property type="entry name" value="Aldehyde Dehydrogenase, Chain A, domain 2"/>
    <property type="match status" value="1"/>
</dbReference>